<evidence type="ECO:0000313" key="7">
    <source>
        <dbReference type="Proteomes" id="UP000693981"/>
    </source>
</evidence>
<keyword evidence="3 5" id="KW-0964">Secreted</keyword>
<evidence type="ECO:0000256" key="2">
    <source>
        <dbReference type="ARBA" id="ARBA00010400"/>
    </source>
</evidence>
<reference evidence="6" key="1">
    <citation type="submission" date="2021-02" db="EMBL/GenBank/DDBJ databases">
        <authorList>
            <person name="Palmer J.M."/>
        </authorList>
    </citation>
    <scope>NUCLEOTIDE SEQUENCE</scope>
    <source>
        <strain evidence="6">SCRP23</strain>
    </source>
</reference>
<evidence type="ECO:0000256" key="4">
    <source>
        <dbReference type="ARBA" id="ARBA00022729"/>
    </source>
</evidence>
<organism evidence="6 7">
    <name type="scientific">Phytophthora boehmeriae</name>
    <dbReference type="NCBI Taxonomy" id="109152"/>
    <lineage>
        <taxon>Eukaryota</taxon>
        <taxon>Sar</taxon>
        <taxon>Stramenopiles</taxon>
        <taxon>Oomycota</taxon>
        <taxon>Peronosporomycetes</taxon>
        <taxon>Peronosporales</taxon>
        <taxon>Peronosporaceae</taxon>
        <taxon>Phytophthora</taxon>
    </lineage>
</organism>
<evidence type="ECO:0000256" key="3">
    <source>
        <dbReference type="ARBA" id="ARBA00022525"/>
    </source>
</evidence>
<feature type="chain" id="PRO_5044980440" description="RxLR effector protein" evidence="5">
    <location>
        <begin position="21"/>
        <end position="274"/>
    </location>
</feature>
<dbReference type="PROSITE" id="PS51257">
    <property type="entry name" value="PROKAR_LIPOPROTEIN"/>
    <property type="match status" value="1"/>
</dbReference>
<dbReference type="OrthoDB" id="128682at2759"/>
<proteinExistence type="inferred from homology"/>
<dbReference type="EMBL" id="JAGDFL010000274">
    <property type="protein sequence ID" value="KAG7394404.1"/>
    <property type="molecule type" value="Genomic_DNA"/>
</dbReference>
<dbReference type="Proteomes" id="UP000693981">
    <property type="component" value="Unassembled WGS sequence"/>
</dbReference>
<sequence>MRSSVILLVVVAAALSCCGALVTTPMPGQSKVSATSPDRVITSGHDAINEEGLLRAKDGDESDADSSLSEAADERGIGASSLTKKFYKASTSEKVDRWVKAEKSEGTVLKKLGLAKLRGSEFWSHPNQKYYREFLHKAEGRWLDKLIDNRIPTSRLWDYLYLGGRDFSGAEFKKLKDTANFKTYKRYAEKYDNAVFTNKIQPHIPRTSMGGYSGEWKTKAELWAEAGRPSSYVKNLLGLNANPGVKPERHMNYEFYEEFLARKVALALAKKKTE</sequence>
<name>A0A8T1WPG5_9STRA</name>
<evidence type="ECO:0000313" key="6">
    <source>
        <dbReference type="EMBL" id="KAG7394404.1"/>
    </source>
</evidence>
<comment type="caution">
    <text evidence="6">The sequence shown here is derived from an EMBL/GenBank/DDBJ whole genome shotgun (WGS) entry which is preliminary data.</text>
</comment>
<accession>A0A8T1WPG5</accession>
<feature type="signal peptide" evidence="5">
    <location>
        <begin position="1"/>
        <end position="20"/>
    </location>
</feature>
<evidence type="ECO:0000256" key="5">
    <source>
        <dbReference type="RuleBase" id="RU367124"/>
    </source>
</evidence>
<dbReference type="Pfam" id="PF16810">
    <property type="entry name" value="RXLR"/>
    <property type="match status" value="1"/>
</dbReference>
<gene>
    <name evidence="6" type="ORF">PHYBOEH_005211</name>
</gene>
<dbReference type="AlphaFoldDB" id="A0A8T1WPG5"/>
<dbReference type="InterPro" id="IPR031825">
    <property type="entry name" value="RXLR"/>
</dbReference>
<keyword evidence="4 5" id="KW-0732">Signal</keyword>
<keyword evidence="7" id="KW-1185">Reference proteome</keyword>
<protein>
    <recommendedName>
        <fullName evidence="5">RxLR effector protein</fullName>
    </recommendedName>
</protein>
<comment type="function">
    <text evidence="5">Effector that suppresses plant defense responses during pathogen infection.</text>
</comment>
<comment type="similarity">
    <text evidence="2 5">Belongs to the RxLR effector family.</text>
</comment>
<comment type="domain">
    <text evidence="5">The RxLR-dEER motif acts to carry the protein into the host cell cytoplasm through binding to cell surface phosphatidylinositol-3-phosphate.</text>
</comment>
<comment type="subcellular location">
    <subcellularLocation>
        <location evidence="1 5">Secreted</location>
    </subcellularLocation>
</comment>
<evidence type="ECO:0000256" key="1">
    <source>
        <dbReference type="ARBA" id="ARBA00004613"/>
    </source>
</evidence>